<evidence type="ECO:0000313" key="3">
    <source>
        <dbReference type="Proteomes" id="UP001165740"/>
    </source>
</evidence>
<evidence type="ECO:0000256" key="1">
    <source>
        <dbReference type="SAM" id="Phobius"/>
    </source>
</evidence>
<dbReference type="GeneID" id="106050736"/>
<reference evidence="4 5" key="1">
    <citation type="submission" date="2025-04" db="UniProtKB">
        <authorList>
            <consortium name="RefSeq"/>
        </authorList>
    </citation>
    <scope>IDENTIFICATION</scope>
</reference>
<dbReference type="InterPro" id="IPR013151">
    <property type="entry name" value="Immunoglobulin_dom"/>
</dbReference>
<evidence type="ECO:0000259" key="2">
    <source>
        <dbReference type="PROSITE" id="PS50835"/>
    </source>
</evidence>
<dbReference type="PANTHER" id="PTHR23279">
    <property type="entry name" value="DEFECTIVE PROBOSCIS EXTENSION RESPONSE DPR -RELATED"/>
    <property type="match status" value="1"/>
</dbReference>
<dbReference type="Pfam" id="PF07686">
    <property type="entry name" value="V-set"/>
    <property type="match status" value="1"/>
</dbReference>
<dbReference type="InterPro" id="IPR037448">
    <property type="entry name" value="Zig-8"/>
</dbReference>
<dbReference type="OrthoDB" id="6377396at2759"/>
<proteinExistence type="predicted"/>
<dbReference type="RefSeq" id="XP_055874003.1">
    <property type="nucleotide sequence ID" value="XM_056018028.1"/>
</dbReference>
<keyword evidence="1" id="KW-0812">Transmembrane</keyword>
<dbReference type="PROSITE" id="PS50835">
    <property type="entry name" value="IG_LIKE"/>
    <property type="match status" value="2"/>
</dbReference>
<sequence length="332" mass="37245">MRVTDDIGWSPGTYTTFTVSFFGLFLWVALSTVSAARPLRYTFPTFLETPNNITAVLGSDVTLPCSVQNLGTKSVIWKKTDNLSPITIGEYVYSPDKRFSISRVDPYMDPQSRSEHHRQSHDNPRWNLQIQDVSFTHAGTYECQLSTKEDYGRNVTLHVIEDRNSRGSDKKTGIKLTGTNYVEKGATIDLNCTAIAIDYTPKGVDWFKDGIRIKEGRNTLITEYWRSETNVLHSRLEVERVTMEDAGTYVCRFSHEHVESVKVIVLNSLSDLMASSRQVADSSNKRRAGTGTDGLERASSENQLGHNLGVAAVSWHWSLHLLGSFIVLVCLS</sequence>
<dbReference type="RefSeq" id="XP_055874011.1">
    <property type="nucleotide sequence ID" value="XM_056018036.1"/>
</dbReference>
<keyword evidence="1" id="KW-0472">Membrane</keyword>
<gene>
    <name evidence="4 5" type="primary">LOC106050736</name>
</gene>
<accession>A0A9W2ZGE3</accession>
<dbReference type="GO" id="GO:0050808">
    <property type="term" value="P:synapse organization"/>
    <property type="evidence" value="ECO:0007669"/>
    <property type="project" value="TreeGrafter"/>
</dbReference>
<feature type="domain" description="Ig-like" evidence="2">
    <location>
        <begin position="182"/>
        <end position="262"/>
    </location>
</feature>
<dbReference type="SUPFAM" id="SSF48726">
    <property type="entry name" value="Immunoglobulin"/>
    <property type="match status" value="2"/>
</dbReference>
<feature type="domain" description="Ig-like" evidence="2">
    <location>
        <begin position="44"/>
        <end position="156"/>
    </location>
</feature>
<dbReference type="InterPro" id="IPR036179">
    <property type="entry name" value="Ig-like_dom_sf"/>
</dbReference>
<keyword evidence="3" id="KW-1185">Reference proteome</keyword>
<dbReference type="InterPro" id="IPR013783">
    <property type="entry name" value="Ig-like_fold"/>
</dbReference>
<dbReference type="InterPro" id="IPR003598">
    <property type="entry name" value="Ig_sub2"/>
</dbReference>
<keyword evidence="1" id="KW-1133">Transmembrane helix</keyword>
<dbReference type="GO" id="GO:0032589">
    <property type="term" value="C:neuron projection membrane"/>
    <property type="evidence" value="ECO:0007669"/>
    <property type="project" value="TreeGrafter"/>
</dbReference>
<dbReference type="Pfam" id="PF00047">
    <property type="entry name" value="ig"/>
    <property type="match status" value="1"/>
</dbReference>
<dbReference type="InterPro" id="IPR013106">
    <property type="entry name" value="Ig_V-set"/>
</dbReference>
<evidence type="ECO:0000313" key="4">
    <source>
        <dbReference type="RefSeq" id="XP_055874003.1"/>
    </source>
</evidence>
<dbReference type="InterPro" id="IPR007110">
    <property type="entry name" value="Ig-like_dom"/>
</dbReference>
<evidence type="ECO:0000313" key="5">
    <source>
        <dbReference type="RefSeq" id="XP_055874011.1"/>
    </source>
</evidence>
<dbReference type="PANTHER" id="PTHR23279:SF36">
    <property type="entry name" value="DEFECTIVE PROBOSCIS EXTENSION RESPONSE 9, ISOFORM A"/>
    <property type="match status" value="1"/>
</dbReference>
<dbReference type="Gene3D" id="2.60.40.10">
    <property type="entry name" value="Immunoglobulins"/>
    <property type="match status" value="2"/>
</dbReference>
<organism evidence="3 5">
    <name type="scientific">Biomphalaria glabrata</name>
    <name type="common">Bloodfluke planorb</name>
    <name type="synonym">Freshwater snail</name>
    <dbReference type="NCBI Taxonomy" id="6526"/>
    <lineage>
        <taxon>Eukaryota</taxon>
        <taxon>Metazoa</taxon>
        <taxon>Spiralia</taxon>
        <taxon>Lophotrochozoa</taxon>
        <taxon>Mollusca</taxon>
        <taxon>Gastropoda</taxon>
        <taxon>Heterobranchia</taxon>
        <taxon>Euthyneura</taxon>
        <taxon>Panpulmonata</taxon>
        <taxon>Hygrophila</taxon>
        <taxon>Lymnaeoidea</taxon>
        <taxon>Planorbidae</taxon>
        <taxon>Biomphalaria</taxon>
    </lineage>
</organism>
<dbReference type="OMA" id="WPGHLAS"/>
<dbReference type="Proteomes" id="UP001165740">
    <property type="component" value="Chromosome 1"/>
</dbReference>
<protein>
    <submittedName>
        <fullName evidence="4 5">Zwei Ig domain protein zig-8-like isoform X1</fullName>
    </submittedName>
</protein>
<dbReference type="SMART" id="SM00409">
    <property type="entry name" value="IG"/>
    <property type="match status" value="2"/>
</dbReference>
<dbReference type="InterPro" id="IPR003599">
    <property type="entry name" value="Ig_sub"/>
</dbReference>
<dbReference type="AlphaFoldDB" id="A0A9W2ZGE3"/>
<name>A0A9W2ZGE3_BIOGL</name>
<dbReference type="SMART" id="SM00408">
    <property type="entry name" value="IGc2"/>
    <property type="match status" value="2"/>
</dbReference>
<feature type="transmembrane region" description="Helical" evidence="1">
    <location>
        <begin position="12"/>
        <end position="30"/>
    </location>
</feature>